<evidence type="ECO:0000259" key="8">
    <source>
        <dbReference type="PROSITE" id="PS51403"/>
    </source>
</evidence>
<dbReference type="GO" id="GO:0005201">
    <property type="term" value="F:extracellular matrix structural constituent"/>
    <property type="evidence" value="ECO:0007669"/>
    <property type="project" value="InterPro"/>
</dbReference>
<evidence type="ECO:0000313" key="9">
    <source>
        <dbReference type="EnsemblMetazoa" id="G15191.26:cds"/>
    </source>
</evidence>
<feature type="domain" description="Collagen IV NC1" evidence="8">
    <location>
        <begin position="1"/>
        <end position="183"/>
    </location>
</feature>
<dbReference type="SUPFAM" id="SSF56436">
    <property type="entry name" value="C-type lectin-like"/>
    <property type="match status" value="2"/>
</dbReference>
<evidence type="ECO:0000256" key="6">
    <source>
        <dbReference type="ARBA" id="ARBA00023119"/>
    </source>
</evidence>
<evidence type="ECO:0000256" key="2">
    <source>
        <dbReference type="ARBA" id="ARBA00022525"/>
    </source>
</evidence>
<dbReference type="GO" id="GO:0005604">
    <property type="term" value="C:basement membrane"/>
    <property type="evidence" value="ECO:0007669"/>
    <property type="project" value="UniProtKB-SubCell"/>
</dbReference>
<evidence type="ECO:0000313" key="10">
    <source>
        <dbReference type="Proteomes" id="UP000005408"/>
    </source>
</evidence>
<accession>A0A8W8INV7</accession>
<keyword evidence="10" id="KW-1185">Reference proteome</keyword>
<dbReference type="InterPro" id="IPR016187">
    <property type="entry name" value="CTDL_fold"/>
</dbReference>
<dbReference type="Pfam" id="PF01413">
    <property type="entry name" value="C4"/>
    <property type="match status" value="2"/>
</dbReference>
<comment type="subcellular location">
    <subcellularLocation>
        <location evidence="1">Secreted</location>
        <location evidence="1">Extracellular space</location>
        <location evidence="1">Extracellular matrix</location>
        <location evidence="1">Basement membrane</location>
    </subcellularLocation>
</comment>
<dbReference type="AlphaFoldDB" id="A0A8W8INV7"/>
<sequence length="185" mass="20549">LGWAGSCMQRFSTMPFLFCNSNNVCNYASRNDKSYWLSTNEPMPMMPVRDPELRRFISRCVVCDAPANVIAVHSQEMSIPECPIGWKGLWIGYSFAMHTGAGPSGGGQSLSSPGSCLEDFRATPFIECNGSGGTCHFYANKYSFWLTTIDQSQNQFATPVQETLKAGNQRTRVSRCQVCMKTTRP</sequence>
<dbReference type="PROSITE" id="PS51403">
    <property type="entry name" value="NC1_IV"/>
    <property type="match status" value="1"/>
</dbReference>
<organism evidence="9 10">
    <name type="scientific">Magallana gigas</name>
    <name type="common">Pacific oyster</name>
    <name type="synonym">Crassostrea gigas</name>
    <dbReference type="NCBI Taxonomy" id="29159"/>
    <lineage>
        <taxon>Eukaryota</taxon>
        <taxon>Metazoa</taxon>
        <taxon>Spiralia</taxon>
        <taxon>Lophotrochozoa</taxon>
        <taxon>Mollusca</taxon>
        <taxon>Bivalvia</taxon>
        <taxon>Autobranchia</taxon>
        <taxon>Pteriomorphia</taxon>
        <taxon>Ostreida</taxon>
        <taxon>Ostreoidea</taxon>
        <taxon>Ostreidae</taxon>
        <taxon>Magallana</taxon>
    </lineage>
</organism>
<evidence type="ECO:0000256" key="4">
    <source>
        <dbReference type="ARBA" id="ARBA00022737"/>
    </source>
</evidence>
<dbReference type="PANTHER" id="PTHR14619:SF8">
    <property type="entry name" value="COLLAGEN TYPE IV ALPHA 4 CHAIN"/>
    <property type="match status" value="1"/>
</dbReference>
<name>A0A8W8INV7_MAGGI</name>
<dbReference type="InterPro" id="IPR036954">
    <property type="entry name" value="Collagen_IV_NC_sf"/>
</dbReference>
<dbReference type="Proteomes" id="UP000005408">
    <property type="component" value="Unassembled WGS sequence"/>
</dbReference>
<evidence type="ECO:0000256" key="5">
    <source>
        <dbReference type="ARBA" id="ARBA00022869"/>
    </source>
</evidence>
<keyword evidence="3" id="KW-0272">Extracellular matrix</keyword>
<keyword evidence="6" id="KW-0176">Collagen</keyword>
<evidence type="ECO:0000256" key="3">
    <source>
        <dbReference type="ARBA" id="ARBA00022530"/>
    </source>
</evidence>
<dbReference type="Gene3D" id="2.170.240.10">
    <property type="entry name" value="Collagen IV, non-collagenous"/>
    <property type="match status" value="1"/>
</dbReference>
<dbReference type="FunFam" id="2.170.240.10:FF:000001">
    <property type="entry name" value="Collagen IV alpha 1 chain"/>
    <property type="match status" value="1"/>
</dbReference>
<keyword evidence="4" id="KW-0677">Repeat</keyword>
<keyword evidence="5" id="KW-0084">Basement membrane</keyword>
<dbReference type="InterPro" id="IPR001442">
    <property type="entry name" value="Collagen_IV_NC"/>
</dbReference>
<dbReference type="SMART" id="SM00111">
    <property type="entry name" value="C4"/>
    <property type="match status" value="2"/>
</dbReference>
<proteinExistence type="predicted"/>
<dbReference type="PANTHER" id="PTHR14619">
    <property type="entry name" value="NEURON-DERIVED NEUROTROPHIC FACTOR"/>
    <property type="match status" value="1"/>
</dbReference>
<evidence type="ECO:0000256" key="7">
    <source>
        <dbReference type="ARBA" id="ARBA00023157"/>
    </source>
</evidence>
<keyword evidence="2" id="KW-0964">Secreted</keyword>
<protein>
    <recommendedName>
        <fullName evidence="8">Collagen IV NC1 domain-containing protein</fullName>
    </recommendedName>
</protein>
<dbReference type="InterPro" id="IPR019326">
    <property type="entry name" value="NDNF"/>
</dbReference>
<reference evidence="9" key="1">
    <citation type="submission" date="2022-08" db="UniProtKB">
        <authorList>
            <consortium name="EnsemblMetazoa"/>
        </authorList>
    </citation>
    <scope>IDENTIFICATION</scope>
    <source>
        <strain evidence="9">05x7-T-G4-1.051#20</strain>
    </source>
</reference>
<evidence type="ECO:0000256" key="1">
    <source>
        <dbReference type="ARBA" id="ARBA00004302"/>
    </source>
</evidence>
<dbReference type="GO" id="GO:0005581">
    <property type="term" value="C:collagen trimer"/>
    <property type="evidence" value="ECO:0007669"/>
    <property type="project" value="UniProtKB-KW"/>
</dbReference>
<dbReference type="EnsemblMetazoa" id="G15191.26">
    <property type="protein sequence ID" value="G15191.26:cds"/>
    <property type="gene ID" value="G15191"/>
</dbReference>
<keyword evidence="7" id="KW-1015">Disulfide bond</keyword>